<accession>A0A4Q7NAN7</accession>
<evidence type="ECO:0000256" key="6">
    <source>
        <dbReference type="SAM" id="Phobius"/>
    </source>
</evidence>
<keyword evidence="2" id="KW-1003">Cell membrane</keyword>
<comment type="subcellular location">
    <subcellularLocation>
        <location evidence="1">Cell membrane</location>
        <topology evidence="1">Multi-pass membrane protein</topology>
    </subcellularLocation>
</comment>
<dbReference type="AlphaFoldDB" id="A0A4Q7NAN7"/>
<evidence type="ECO:0000256" key="2">
    <source>
        <dbReference type="ARBA" id="ARBA00022475"/>
    </source>
</evidence>
<dbReference type="CDD" id="cd17370">
    <property type="entry name" value="MFS_MJ1317_like"/>
    <property type="match status" value="1"/>
</dbReference>
<feature type="transmembrane region" description="Helical" evidence="6">
    <location>
        <begin position="170"/>
        <end position="189"/>
    </location>
</feature>
<dbReference type="InterPro" id="IPR011701">
    <property type="entry name" value="MFS"/>
</dbReference>
<evidence type="ECO:0000256" key="4">
    <source>
        <dbReference type="ARBA" id="ARBA00022989"/>
    </source>
</evidence>
<evidence type="ECO:0000313" key="8">
    <source>
        <dbReference type="EMBL" id="RZS79477.1"/>
    </source>
</evidence>
<feature type="transmembrane region" description="Helical" evidence="6">
    <location>
        <begin position="281"/>
        <end position="300"/>
    </location>
</feature>
<protein>
    <submittedName>
        <fullName evidence="8">MFS transporter</fullName>
    </submittedName>
</protein>
<dbReference type="PROSITE" id="PS51257">
    <property type="entry name" value="PROKAR_LIPOPROTEIN"/>
    <property type="match status" value="1"/>
</dbReference>
<dbReference type="EMBL" id="SGXD01000006">
    <property type="protein sequence ID" value="RZS79477.1"/>
    <property type="molecule type" value="Genomic_DNA"/>
</dbReference>
<feature type="transmembrane region" description="Helical" evidence="6">
    <location>
        <begin position="12"/>
        <end position="29"/>
    </location>
</feature>
<dbReference type="Gene3D" id="1.20.1250.20">
    <property type="entry name" value="MFS general substrate transporter like domains"/>
    <property type="match status" value="2"/>
</dbReference>
<dbReference type="Pfam" id="PF07690">
    <property type="entry name" value="MFS_1"/>
    <property type="match status" value="1"/>
</dbReference>
<feature type="transmembrane region" description="Helical" evidence="6">
    <location>
        <begin position="41"/>
        <end position="64"/>
    </location>
</feature>
<dbReference type="InterPro" id="IPR020846">
    <property type="entry name" value="MFS_dom"/>
</dbReference>
<dbReference type="SUPFAM" id="SSF103473">
    <property type="entry name" value="MFS general substrate transporter"/>
    <property type="match status" value="1"/>
</dbReference>
<organism evidence="8 9">
    <name type="scientific">Motilibacter rhizosphaerae</name>
    <dbReference type="NCBI Taxonomy" id="598652"/>
    <lineage>
        <taxon>Bacteria</taxon>
        <taxon>Bacillati</taxon>
        <taxon>Actinomycetota</taxon>
        <taxon>Actinomycetes</taxon>
        <taxon>Motilibacterales</taxon>
        <taxon>Motilibacteraceae</taxon>
        <taxon>Motilibacter</taxon>
    </lineage>
</organism>
<dbReference type="PROSITE" id="PS50850">
    <property type="entry name" value="MFS"/>
    <property type="match status" value="1"/>
</dbReference>
<name>A0A4Q7NAN7_9ACTN</name>
<reference evidence="8 9" key="1">
    <citation type="submission" date="2019-02" db="EMBL/GenBank/DDBJ databases">
        <title>Genomic Encyclopedia of Type Strains, Phase IV (KMG-IV): sequencing the most valuable type-strain genomes for metagenomic binning, comparative biology and taxonomic classification.</title>
        <authorList>
            <person name="Goeker M."/>
        </authorList>
    </citation>
    <scope>NUCLEOTIDE SEQUENCE [LARGE SCALE GENOMIC DNA]</scope>
    <source>
        <strain evidence="8 9">DSM 45622</strain>
    </source>
</reference>
<evidence type="ECO:0000256" key="3">
    <source>
        <dbReference type="ARBA" id="ARBA00022692"/>
    </source>
</evidence>
<feature type="transmembrane region" description="Helical" evidence="6">
    <location>
        <begin position="84"/>
        <end position="109"/>
    </location>
</feature>
<feature type="transmembrane region" description="Helical" evidence="6">
    <location>
        <begin position="343"/>
        <end position="365"/>
    </location>
</feature>
<dbReference type="InterPro" id="IPR036259">
    <property type="entry name" value="MFS_trans_sf"/>
</dbReference>
<dbReference type="GO" id="GO:0005886">
    <property type="term" value="C:plasma membrane"/>
    <property type="evidence" value="ECO:0007669"/>
    <property type="project" value="UniProtKB-SubCell"/>
</dbReference>
<proteinExistence type="predicted"/>
<evidence type="ECO:0000256" key="5">
    <source>
        <dbReference type="ARBA" id="ARBA00023136"/>
    </source>
</evidence>
<gene>
    <name evidence="8" type="ORF">EV189_3831</name>
</gene>
<dbReference type="GO" id="GO:0022857">
    <property type="term" value="F:transmembrane transporter activity"/>
    <property type="evidence" value="ECO:0007669"/>
    <property type="project" value="InterPro"/>
</dbReference>
<feature type="domain" description="Major facilitator superfamily (MFS) profile" evidence="7">
    <location>
        <begin position="12"/>
        <end position="395"/>
    </location>
</feature>
<feature type="transmembrane region" description="Helical" evidence="6">
    <location>
        <begin position="253"/>
        <end position="274"/>
    </location>
</feature>
<dbReference type="PANTHER" id="PTHR42688:SF1">
    <property type="entry name" value="BLR5212 PROTEIN"/>
    <property type="match status" value="1"/>
</dbReference>
<dbReference type="PANTHER" id="PTHR42688">
    <property type="entry name" value="CONSERVED PROTEIN"/>
    <property type="match status" value="1"/>
</dbReference>
<comment type="caution">
    <text evidence="8">The sequence shown here is derived from an EMBL/GenBank/DDBJ whole genome shotgun (WGS) entry which is preliminary data.</text>
</comment>
<keyword evidence="9" id="KW-1185">Reference proteome</keyword>
<sequence>MAGRADRGVTPLQFVVGFGMVSACADVVYEGARSLIGPYLVSLGASAGVVGLVTGAGEAAALVLRLVTGRLADRTRRPWPQTAVGYALTAVCVPLLALTSSLLPAALLYNGERVGKAVRTPARDSMLAHASASLGRGWAFGLHEALDQVGAMAGPLLLAAVLALGGSDHLAFAVLAVPGALALLVLARLRRAAPDPSLWEPEAEVAERKRLRLGRGLPRRFWHYAAFSATTMLGFSTWGVLTVHLTHRHLVPTAVVPVLYAVAMAAAGAAAVAFGRVYDRVGLRGLLVLPPLAVAVPLLAFSDQRLALVAGAVVWGAATGVHDSTLRAAVTGLVPSQRRGAGFGTFSAVYGLGWLAGAAVIGSLYERSAAAATWYVAGVQSVALLLLLPLVRRPAAGTRG</sequence>
<keyword evidence="4 6" id="KW-1133">Transmembrane helix</keyword>
<dbReference type="Proteomes" id="UP000293638">
    <property type="component" value="Unassembled WGS sequence"/>
</dbReference>
<evidence type="ECO:0000313" key="9">
    <source>
        <dbReference type="Proteomes" id="UP000293638"/>
    </source>
</evidence>
<feature type="transmembrane region" description="Helical" evidence="6">
    <location>
        <begin position="306"/>
        <end position="322"/>
    </location>
</feature>
<feature type="transmembrane region" description="Helical" evidence="6">
    <location>
        <begin position="221"/>
        <end position="241"/>
    </location>
</feature>
<keyword evidence="3 6" id="KW-0812">Transmembrane</keyword>
<feature type="transmembrane region" description="Helical" evidence="6">
    <location>
        <begin position="371"/>
        <end position="391"/>
    </location>
</feature>
<evidence type="ECO:0000256" key="1">
    <source>
        <dbReference type="ARBA" id="ARBA00004651"/>
    </source>
</evidence>
<dbReference type="InterPro" id="IPR052425">
    <property type="entry name" value="Uncharacterized_MFS-type"/>
</dbReference>
<keyword evidence="5 6" id="KW-0472">Membrane</keyword>
<evidence type="ECO:0000259" key="7">
    <source>
        <dbReference type="PROSITE" id="PS50850"/>
    </source>
</evidence>